<sequence>MKKLCLIIPLLLIPYLIFADYGCLVPGYPELLTYQSNPPGGIFSNSPGQIYPSSGCQWTLDSTLPSAGCVGHGRGGIKGTYYQMCPIDDFLPAFFIFTAGIAFLQIRRKTSVIKYEDIYNHSSL</sequence>
<organism evidence="2 3">
    <name type="scientific">Pedobacter jejuensis</name>
    <dbReference type="NCBI Taxonomy" id="1268550"/>
    <lineage>
        <taxon>Bacteria</taxon>
        <taxon>Pseudomonadati</taxon>
        <taxon>Bacteroidota</taxon>
        <taxon>Sphingobacteriia</taxon>
        <taxon>Sphingobacteriales</taxon>
        <taxon>Sphingobacteriaceae</taxon>
        <taxon>Pedobacter</taxon>
    </lineage>
</organism>
<gene>
    <name evidence="2" type="ORF">D7004_09285</name>
</gene>
<keyword evidence="3" id="KW-1185">Reference proteome</keyword>
<reference evidence="2 3" key="1">
    <citation type="submission" date="2018-10" db="EMBL/GenBank/DDBJ databases">
        <title>Genome sequencing of Pedobacter jejuensis TNB23.</title>
        <authorList>
            <person name="Cho Y.-J."/>
            <person name="Cho A."/>
            <person name="Kim O.-S."/>
        </authorList>
    </citation>
    <scope>NUCLEOTIDE SEQUENCE [LARGE SCALE GENOMIC DNA]</scope>
    <source>
        <strain evidence="2 3">TNB23</strain>
    </source>
</reference>
<proteinExistence type="predicted"/>
<keyword evidence="1" id="KW-1133">Transmembrane helix</keyword>
<accession>A0A3N0BYD9</accession>
<evidence type="ECO:0000313" key="2">
    <source>
        <dbReference type="EMBL" id="RNL54272.1"/>
    </source>
</evidence>
<comment type="caution">
    <text evidence="2">The sequence shown here is derived from an EMBL/GenBank/DDBJ whole genome shotgun (WGS) entry which is preliminary data.</text>
</comment>
<dbReference type="RefSeq" id="WP_123205589.1">
    <property type="nucleotide sequence ID" value="NZ_RBEE01000012.1"/>
</dbReference>
<dbReference type="OrthoDB" id="766081at2"/>
<dbReference type="EMBL" id="RBEE01000012">
    <property type="protein sequence ID" value="RNL54272.1"/>
    <property type="molecule type" value="Genomic_DNA"/>
</dbReference>
<dbReference type="Proteomes" id="UP000274046">
    <property type="component" value="Unassembled WGS sequence"/>
</dbReference>
<name>A0A3N0BYD9_9SPHI</name>
<feature type="transmembrane region" description="Helical" evidence="1">
    <location>
        <begin position="90"/>
        <end position="106"/>
    </location>
</feature>
<dbReference type="AlphaFoldDB" id="A0A3N0BYD9"/>
<keyword evidence="1" id="KW-0472">Membrane</keyword>
<evidence type="ECO:0000256" key="1">
    <source>
        <dbReference type="SAM" id="Phobius"/>
    </source>
</evidence>
<protein>
    <submittedName>
        <fullName evidence="2">Uncharacterized protein</fullName>
    </submittedName>
</protein>
<keyword evidence="1" id="KW-0812">Transmembrane</keyword>
<evidence type="ECO:0000313" key="3">
    <source>
        <dbReference type="Proteomes" id="UP000274046"/>
    </source>
</evidence>